<evidence type="ECO:0000256" key="6">
    <source>
        <dbReference type="ARBA" id="ARBA00023242"/>
    </source>
</evidence>
<evidence type="ECO:0000256" key="3">
    <source>
        <dbReference type="ARBA" id="ARBA00023015"/>
    </source>
</evidence>
<keyword evidence="6" id="KW-0539">Nucleus</keyword>
<dbReference type="InterPro" id="IPR001138">
    <property type="entry name" value="Zn2Cys6_DnaBD"/>
</dbReference>
<dbReference type="AlphaFoldDB" id="A0AAV9QJ68"/>
<evidence type="ECO:0000313" key="9">
    <source>
        <dbReference type="EMBL" id="KAK5543921.1"/>
    </source>
</evidence>
<dbReference type="Pfam" id="PF00172">
    <property type="entry name" value="Zn_clus"/>
    <property type="match status" value="1"/>
</dbReference>
<dbReference type="InterPro" id="IPR036864">
    <property type="entry name" value="Zn2-C6_fun-type_DNA-bd_sf"/>
</dbReference>
<dbReference type="InterPro" id="IPR052360">
    <property type="entry name" value="Transcr_Regulatory_Proteins"/>
</dbReference>
<evidence type="ECO:0000259" key="8">
    <source>
        <dbReference type="PROSITE" id="PS50048"/>
    </source>
</evidence>
<organism evidence="9 10">
    <name type="scientific">Vermiconidia calcicola</name>
    <dbReference type="NCBI Taxonomy" id="1690605"/>
    <lineage>
        <taxon>Eukaryota</taxon>
        <taxon>Fungi</taxon>
        <taxon>Dikarya</taxon>
        <taxon>Ascomycota</taxon>
        <taxon>Pezizomycotina</taxon>
        <taxon>Dothideomycetes</taxon>
        <taxon>Dothideomycetidae</taxon>
        <taxon>Mycosphaerellales</taxon>
        <taxon>Extremaceae</taxon>
        <taxon>Vermiconidia</taxon>
    </lineage>
</organism>
<dbReference type="PROSITE" id="PS00463">
    <property type="entry name" value="ZN2_CY6_FUNGAL_1"/>
    <property type="match status" value="1"/>
</dbReference>
<dbReference type="GO" id="GO:0008270">
    <property type="term" value="F:zinc ion binding"/>
    <property type="evidence" value="ECO:0007669"/>
    <property type="project" value="InterPro"/>
</dbReference>
<reference evidence="9 10" key="1">
    <citation type="submission" date="2023-06" db="EMBL/GenBank/DDBJ databases">
        <title>Black Yeasts Isolated from many extreme environments.</title>
        <authorList>
            <person name="Coleine C."/>
            <person name="Stajich J.E."/>
            <person name="Selbmann L."/>
        </authorList>
    </citation>
    <scope>NUCLEOTIDE SEQUENCE [LARGE SCALE GENOMIC DNA]</scope>
    <source>
        <strain evidence="9 10">CCFEE 5887</strain>
    </source>
</reference>
<sequence>MTIQPNNHMRLRRAGHEKSRNGCLTCKIRRIKCDETRPYCRKCTESGRKCDGPAVQQVRFIRDEPIYRPSTPSLLPEVSLIAPHRNGDERRAFNYFTKRAAPIFAGAADGDFWKDLVPRLAQTREFVWDTVICIGSLLEHVPYGSLVTEFNSASVRTTINHRHRQALKFYNRAIANVRELALRNEMDDSIALLSCVLFATVEYQQRNIKTARDLVKMGCRLLPQILTNTTNSSTSLVVQQVVAPFILRKAVLIATLGTVLPPEWIVNAEPTSTLQAVLAKRPALNQARIEFHSLVYQCYEISRVADLVPDNNYDDPGLHAFISSRKILLEKLTCWRDSFVRDWSQTTDSDAKAIYSYILMYWAVCYTSLAACASRSEIVFDGYRDHFVAIVEHAEIYLRYNSAGTAADQLLISGLEPGIIPPLYFCAMKCRDPVLRRKAVTLMRSAPRQENLWAFLAPEIVAEKVILEEEEGGDGDGFAISPANTGTSQDSPRSSNSNGTCTGTLVWPPEERRFAFTTVVCKEVGASGGRQRLALQMSRFVFQPDRTWRIVHKYTWLDDGHLSAVASYRKGQELG</sequence>
<evidence type="ECO:0000256" key="2">
    <source>
        <dbReference type="ARBA" id="ARBA00022833"/>
    </source>
</evidence>
<dbReference type="PANTHER" id="PTHR36206">
    <property type="entry name" value="ASPERCRYPTIN BIOSYNTHESIS CLUSTER-SPECIFIC TRANSCRIPTION REGULATOR ATNN-RELATED"/>
    <property type="match status" value="1"/>
</dbReference>
<keyword evidence="3" id="KW-0805">Transcription regulation</keyword>
<evidence type="ECO:0000256" key="1">
    <source>
        <dbReference type="ARBA" id="ARBA00022723"/>
    </source>
</evidence>
<feature type="region of interest" description="Disordered" evidence="7">
    <location>
        <begin position="476"/>
        <end position="502"/>
    </location>
</feature>
<evidence type="ECO:0000256" key="4">
    <source>
        <dbReference type="ARBA" id="ARBA00023125"/>
    </source>
</evidence>
<evidence type="ECO:0000256" key="5">
    <source>
        <dbReference type="ARBA" id="ARBA00023163"/>
    </source>
</evidence>
<evidence type="ECO:0000256" key="7">
    <source>
        <dbReference type="SAM" id="MobiDB-lite"/>
    </source>
</evidence>
<gene>
    <name evidence="9" type="ORF">LTR25_001536</name>
</gene>
<protein>
    <recommendedName>
        <fullName evidence="8">Zn(2)-C6 fungal-type domain-containing protein</fullName>
    </recommendedName>
</protein>
<feature type="domain" description="Zn(2)-C6 fungal-type" evidence="8">
    <location>
        <begin position="22"/>
        <end position="50"/>
    </location>
</feature>
<keyword evidence="5" id="KW-0804">Transcription</keyword>
<dbReference type="PROSITE" id="PS50048">
    <property type="entry name" value="ZN2_CY6_FUNGAL_2"/>
    <property type="match status" value="1"/>
</dbReference>
<dbReference type="SMART" id="SM00066">
    <property type="entry name" value="GAL4"/>
    <property type="match status" value="1"/>
</dbReference>
<name>A0AAV9QJ68_9PEZI</name>
<dbReference type="Proteomes" id="UP001345827">
    <property type="component" value="Unassembled WGS sequence"/>
</dbReference>
<keyword evidence="4" id="KW-0238">DNA-binding</keyword>
<keyword evidence="1" id="KW-0479">Metal-binding</keyword>
<keyword evidence="10" id="KW-1185">Reference proteome</keyword>
<proteinExistence type="predicted"/>
<dbReference type="EMBL" id="JAXLQG010000002">
    <property type="protein sequence ID" value="KAK5543921.1"/>
    <property type="molecule type" value="Genomic_DNA"/>
</dbReference>
<accession>A0AAV9QJ68</accession>
<evidence type="ECO:0000313" key="10">
    <source>
        <dbReference type="Proteomes" id="UP001345827"/>
    </source>
</evidence>
<dbReference type="Gene3D" id="4.10.240.10">
    <property type="entry name" value="Zn(2)-C6 fungal-type DNA-binding domain"/>
    <property type="match status" value="1"/>
</dbReference>
<dbReference type="SUPFAM" id="SSF57701">
    <property type="entry name" value="Zn2/Cys6 DNA-binding domain"/>
    <property type="match status" value="1"/>
</dbReference>
<dbReference type="PANTHER" id="PTHR36206:SF14">
    <property type="entry name" value="ZN(2)-C6 FUNGAL-TYPE DOMAIN-CONTAINING PROTEIN-RELATED"/>
    <property type="match status" value="1"/>
</dbReference>
<feature type="compositionally biased region" description="Polar residues" evidence="7">
    <location>
        <begin position="482"/>
        <end position="502"/>
    </location>
</feature>
<comment type="caution">
    <text evidence="9">The sequence shown here is derived from an EMBL/GenBank/DDBJ whole genome shotgun (WGS) entry which is preliminary data.</text>
</comment>
<keyword evidence="2" id="KW-0862">Zinc</keyword>
<dbReference type="GO" id="GO:0000981">
    <property type="term" value="F:DNA-binding transcription factor activity, RNA polymerase II-specific"/>
    <property type="evidence" value="ECO:0007669"/>
    <property type="project" value="InterPro"/>
</dbReference>
<dbReference type="GO" id="GO:0003677">
    <property type="term" value="F:DNA binding"/>
    <property type="evidence" value="ECO:0007669"/>
    <property type="project" value="UniProtKB-KW"/>
</dbReference>